<reference evidence="3" key="1">
    <citation type="submission" date="2021-11" db="EMBL/GenBank/DDBJ databases">
        <title>Purpureocillium_takamizusanense_genome.</title>
        <authorList>
            <person name="Nguyen N.-H."/>
        </authorList>
    </citation>
    <scope>NUCLEOTIDE SEQUENCE</scope>
    <source>
        <strain evidence="3">PT3</strain>
    </source>
</reference>
<evidence type="ECO:0000259" key="2">
    <source>
        <dbReference type="PROSITE" id="PS50004"/>
    </source>
</evidence>
<dbReference type="Proteomes" id="UP000829364">
    <property type="component" value="Chromosome 2"/>
</dbReference>
<feature type="compositionally biased region" description="Basic and acidic residues" evidence="1">
    <location>
        <begin position="457"/>
        <end position="472"/>
    </location>
</feature>
<feature type="region of interest" description="Disordered" evidence="1">
    <location>
        <begin position="457"/>
        <end position="488"/>
    </location>
</feature>
<evidence type="ECO:0000256" key="1">
    <source>
        <dbReference type="SAM" id="MobiDB-lite"/>
    </source>
</evidence>
<evidence type="ECO:0000313" key="3">
    <source>
        <dbReference type="EMBL" id="UNI16911.1"/>
    </source>
</evidence>
<dbReference type="AlphaFoldDB" id="A0A9Q8V9P2"/>
<dbReference type="GO" id="GO:0010628">
    <property type="term" value="P:positive regulation of gene expression"/>
    <property type="evidence" value="ECO:0007669"/>
    <property type="project" value="TreeGrafter"/>
</dbReference>
<dbReference type="GeneID" id="72065259"/>
<feature type="region of interest" description="Disordered" evidence="1">
    <location>
        <begin position="1"/>
        <end position="88"/>
    </location>
</feature>
<feature type="region of interest" description="Disordered" evidence="1">
    <location>
        <begin position="562"/>
        <end position="591"/>
    </location>
</feature>
<organism evidence="3 4">
    <name type="scientific">Purpureocillium takamizusanense</name>
    <dbReference type="NCBI Taxonomy" id="2060973"/>
    <lineage>
        <taxon>Eukaryota</taxon>
        <taxon>Fungi</taxon>
        <taxon>Dikarya</taxon>
        <taxon>Ascomycota</taxon>
        <taxon>Pezizomycotina</taxon>
        <taxon>Sordariomycetes</taxon>
        <taxon>Hypocreomycetidae</taxon>
        <taxon>Hypocreales</taxon>
        <taxon>Ophiocordycipitaceae</taxon>
        <taxon>Purpureocillium</taxon>
    </lineage>
</organism>
<dbReference type="Gene3D" id="2.60.40.150">
    <property type="entry name" value="C2 domain"/>
    <property type="match status" value="1"/>
</dbReference>
<feature type="compositionally biased region" description="Polar residues" evidence="1">
    <location>
        <begin position="1"/>
        <end position="44"/>
    </location>
</feature>
<dbReference type="OrthoDB" id="73919at2759"/>
<dbReference type="RefSeq" id="XP_047840392.1">
    <property type="nucleotide sequence ID" value="XM_047984418.1"/>
</dbReference>
<dbReference type="PANTHER" id="PTHR47800:SF5">
    <property type="entry name" value="FER-1-LIKE PROTEIN 6"/>
    <property type="match status" value="1"/>
</dbReference>
<sequence length="616" mass="67755">MTDSGDISPGTANGVSREASTTHAAQQPATNGALPSQDEVQAQKNGGGGSNGTSAPQTKPESHGSGLKKTVNPVKKGPPGGFDTTPLPDAPAGYTVRFCFRSAANLPPADFNTASSDPFLTATLKAANPKRHKEDPDLVHRTPTLRRTTEPEWNDEWIVANVPRTGFTLKCRLYDEDSPDSDDRLGNVTIRVPQVFEQWEGMPPPGKEFDAKKRMISKRAFLLKGLSSIVHSGTHITPRLTVSIEVLGRSDPPHAQMYTLGPTTWIKHFSPMIGRLTGIKVNATEEEDQNGTSSQAASSDADGKGKGKGKGKSQKYDFQANEMQLQGPVPPSLYHRYVQFRPVIGAMFASTGLRGKILNAALHKQHNRIYNFDRSTEYGTFEPCTEEAALQFLRMAHFDEGGRVFTYVLTLDGLLRFTETGKEFGIDLLSKHTMHSNVETYIACSGEFFIRRLQHAHTTDDPEPHEKTHPTEEISGGPPKADPPPNPSYYQLVIDNDSGTYRPDKSILPDLKAFLHRNFPGLGVVAMHWEDEKLQKMKEAQRNVKTKEGRMINVVMNSSMSSLSSVESELDARDSGWEQGKKSKREAALEAVEDPSKLKDVFGQVSHLKHGESSKV</sequence>
<feature type="compositionally biased region" description="Basic and acidic residues" evidence="1">
    <location>
        <begin position="570"/>
        <end position="591"/>
    </location>
</feature>
<accession>A0A9Q8V9P2</accession>
<dbReference type="EMBL" id="CP086355">
    <property type="protein sequence ID" value="UNI16911.1"/>
    <property type="molecule type" value="Genomic_DNA"/>
</dbReference>
<dbReference type="SUPFAM" id="SSF49562">
    <property type="entry name" value="C2 domain (Calcium/lipid-binding domain, CaLB)"/>
    <property type="match status" value="1"/>
</dbReference>
<feature type="domain" description="C2" evidence="2">
    <location>
        <begin position="78"/>
        <end position="206"/>
    </location>
</feature>
<evidence type="ECO:0000313" key="4">
    <source>
        <dbReference type="Proteomes" id="UP000829364"/>
    </source>
</evidence>
<gene>
    <name evidence="3" type="ORF">JDV02_003299</name>
</gene>
<keyword evidence="4" id="KW-1185">Reference proteome</keyword>
<dbReference type="KEGG" id="ptkz:JDV02_003299"/>
<protein>
    <recommendedName>
        <fullName evidence="2">C2 domain-containing protein</fullName>
    </recommendedName>
</protein>
<dbReference type="PROSITE" id="PS50004">
    <property type="entry name" value="C2"/>
    <property type="match status" value="1"/>
</dbReference>
<dbReference type="InterPro" id="IPR035892">
    <property type="entry name" value="C2_domain_sf"/>
</dbReference>
<feature type="region of interest" description="Disordered" evidence="1">
    <location>
        <begin position="286"/>
        <end position="314"/>
    </location>
</feature>
<proteinExistence type="predicted"/>
<dbReference type="Pfam" id="PF00168">
    <property type="entry name" value="C2"/>
    <property type="match status" value="1"/>
</dbReference>
<dbReference type="PANTHER" id="PTHR47800">
    <property type="entry name" value="C2 DOMAIN-CONTAINING PROTEIN"/>
    <property type="match status" value="1"/>
</dbReference>
<dbReference type="SMART" id="SM00239">
    <property type="entry name" value="C2"/>
    <property type="match status" value="1"/>
</dbReference>
<dbReference type="InterPro" id="IPR000008">
    <property type="entry name" value="C2_dom"/>
</dbReference>
<name>A0A9Q8V9P2_9HYPO</name>